<sequence length="225" mass="24914">MPNPTNDAPGRRARGADEEEEGVYYSESQNPSGFPGTRVPTTSYLRPHTPTLSLDDGPSLSQLNYRKRAASKSISGRLYPCSDSSTSALTQTRSPKRHCSVNIPSSPSSQSSASTTFKFSSKSERIRKARQFVDGDNDLYHPTYAPYNPIAQRASWPLINSTTSMLQGYPDHIEALDMATSESRTSMDSGVDLCELKTEHDVNSWMNFNMVHIGAWANDREHCNS</sequence>
<organism evidence="2 3">
    <name type="scientific">Orbilia javanica</name>
    <dbReference type="NCBI Taxonomy" id="47235"/>
    <lineage>
        <taxon>Eukaryota</taxon>
        <taxon>Fungi</taxon>
        <taxon>Dikarya</taxon>
        <taxon>Ascomycota</taxon>
        <taxon>Pezizomycotina</taxon>
        <taxon>Orbiliomycetes</taxon>
        <taxon>Orbiliales</taxon>
        <taxon>Orbiliaceae</taxon>
        <taxon>Orbilia</taxon>
    </lineage>
</organism>
<dbReference type="AlphaFoldDB" id="A0AAN8NEP3"/>
<dbReference type="Proteomes" id="UP001313282">
    <property type="component" value="Unassembled WGS sequence"/>
</dbReference>
<feature type="region of interest" description="Disordered" evidence="1">
    <location>
        <begin position="1"/>
        <end position="60"/>
    </location>
</feature>
<feature type="compositionally biased region" description="Polar residues" evidence="1">
    <location>
        <begin position="82"/>
        <end position="93"/>
    </location>
</feature>
<feature type="compositionally biased region" description="Low complexity" evidence="1">
    <location>
        <begin position="104"/>
        <end position="117"/>
    </location>
</feature>
<evidence type="ECO:0000313" key="3">
    <source>
        <dbReference type="Proteomes" id="UP001313282"/>
    </source>
</evidence>
<accession>A0AAN8NEP3</accession>
<evidence type="ECO:0000256" key="1">
    <source>
        <dbReference type="SAM" id="MobiDB-lite"/>
    </source>
</evidence>
<protein>
    <submittedName>
        <fullName evidence="2">Uncharacterized protein</fullName>
    </submittedName>
</protein>
<comment type="caution">
    <text evidence="2">The sequence shown here is derived from an EMBL/GenBank/DDBJ whole genome shotgun (WGS) entry which is preliminary data.</text>
</comment>
<feature type="region of interest" description="Disordered" evidence="1">
    <location>
        <begin position="74"/>
        <end position="117"/>
    </location>
</feature>
<reference evidence="2 3" key="1">
    <citation type="submission" date="2019-10" db="EMBL/GenBank/DDBJ databases">
        <authorList>
            <person name="Palmer J.M."/>
        </authorList>
    </citation>
    <scope>NUCLEOTIDE SEQUENCE [LARGE SCALE GENOMIC DNA]</scope>
    <source>
        <strain evidence="2 3">TWF718</strain>
    </source>
</reference>
<evidence type="ECO:0000313" key="2">
    <source>
        <dbReference type="EMBL" id="KAK6357669.1"/>
    </source>
</evidence>
<dbReference type="EMBL" id="JAVHNR010000001">
    <property type="protein sequence ID" value="KAK6357669.1"/>
    <property type="molecule type" value="Genomic_DNA"/>
</dbReference>
<keyword evidence="3" id="KW-1185">Reference proteome</keyword>
<proteinExistence type="predicted"/>
<name>A0AAN8NEP3_9PEZI</name>
<gene>
    <name evidence="2" type="ORF">TWF718_001976</name>
</gene>